<keyword evidence="3" id="KW-1185">Reference proteome</keyword>
<dbReference type="AlphaFoldDB" id="A0A545UTR2"/>
<dbReference type="InterPro" id="IPR021463">
    <property type="entry name" value="Methyltransf_34"/>
</dbReference>
<comment type="caution">
    <text evidence="2">The sequence shown here is derived from an EMBL/GenBank/DDBJ whole genome shotgun (WGS) entry which is preliminary data.</text>
</comment>
<reference evidence="2 3" key="1">
    <citation type="journal article" date="2019" name="Appl. Microbiol. Biotechnol.">
        <title>Genome sequence of Isaria javanica and comparative genome analysis insights into family S53 peptidase evolution in fungal entomopathogens.</title>
        <authorList>
            <person name="Lin R."/>
            <person name="Zhang X."/>
            <person name="Xin B."/>
            <person name="Zou M."/>
            <person name="Gao Y."/>
            <person name="Qin F."/>
            <person name="Hu Q."/>
            <person name="Xie B."/>
            <person name="Cheng X."/>
        </authorList>
    </citation>
    <scope>NUCLEOTIDE SEQUENCE [LARGE SCALE GENOMIC DNA]</scope>
    <source>
        <strain evidence="2 3">IJ1G</strain>
    </source>
</reference>
<name>A0A545UTR2_9HYPO</name>
<evidence type="ECO:0000313" key="2">
    <source>
        <dbReference type="EMBL" id="TQV92861.1"/>
    </source>
</evidence>
<feature type="compositionally biased region" description="Low complexity" evidence="1">
    <location>
        <begin position="135"/>
        <end position="152"/>
    </location>
</feature>
<dbReference type="EMBL" id="SPUK01000013">
    <property type="protein sequence ID" value="TQV92861.1"/>
    <property type="molecule type" value="Genomic_DNA"/>
</dbReference>
<feature type="region of interest" description="Disordered" evidence="1">
    <location>
        <begin position="134"/>
        <end position="169"/>
    </location>
</feature>
<dbReference type="Proteomes" id="UP000315783">
    <property type="component" value="Unassembled WGS sequence"/>
</dbReference>
<organism evidence="2 3">
    <name type="scientific">Cordyceps javanica</name>
    <dbReference type="NCBI Taxonomy" id="43265"/>
    <lineage>
        <taxon>Eukaryota</taxon>
        <taxon>Fungi</taxon>
        <taxon>Dikarya</taxon>
        <taxon>Ascomycota</taxon>
        <taxon>Pezizomycotina</taxon>
        <taxon>Sordariomycetes</taxon>
        <taxon>Hypocreomycetidae</taxon>
        <taxon>Hypocreales</taxon>
        <taxon>Cordycipitaceae</taxon>
        <taxon>Cordyceps</taxon>
    </lineage>
</organism>
<dbReference type="OrthoDB" id="6419443at2759"/>
<evidence type="ECO:0008006" key="4">
    <source>
        <dbReference type="Google" id="ProtNLM"/>
    </source>
</evidence>
<sequence>MTRKKPAGGGAVPVSATPKESLATTTASKGSNSGGGSGSVIVTESDGAPASSLSIPHQQRLLNHFAAAFDAVLTAASFPQLLQEIKQALFRRDFATAFGRTDYLAAYAARWSPTRALCYAGIFETYLPPHLTRTPAPSLSPSASSSSSSCPPGTSHARSPPPPPRRTKMISVGGCAAEHVAFASFLAQRESSSRGGGGGGGGRGELTLLDSAPWDGVAATVQGTLTAPLPLSKYASAAAKAANVPLLEATLGEPPQLHLQVLQQDALEITGARWADILGPADTSSTAVVVTLMFTLNELYTSGGIAKTTEFLKGLEGALPDGSLLLVVDSPGSYSEAALGKDKKRYPMQWLLHHTLTDPASAAQPWTRLESHDSIWFRLSDQLTYPIQLENMRYQLHLYRLEKTPAT</sequence>
<gene>
    <name evidence="2" type="ORF">IF1G_08164</name>
</gene>
<protein>
    <recommendedName>
        <fullName evidence="4">25S rRNA (Uridine(2843)-N(3))-methyltransferase</fullName>
    </recommendedName>
</protein>
<dbReference type="Pfam" id="PF11312">
    <property type="entry name" value="Methyltransf_34"/>
    <property type="match status" value="1"/>
</dbReference>
<proteinExistence type="predicted"/>
<evidence type="ECO:0000313" key="3">
    <source>
        <dbReference type="Proteomes" id="UP000315783"/>
    </source>
</evidence>
<feature type="region of interest" description="Disordered" evidence="1">
    <location>
        <begin position="1"/>
        <end position="43"/>
    </location>
</feature>
<accession>A0A545UTR2</accession>
<evidence type="ECO:0000256" key="1">
    <source>
        <dbReference type="SAM" id="MobiDB-lite"/>
    </source>
</evidence>
<dbReference type="STRING" id="43265.A0A545UTR2"/>